<comment type="caution">
    <text evidence="8">The sequence shown here is derived from an EMBL/GenBank/DDBJ whole genome shotgun (WGS) entry which is preliminary data.</text>
</comment>
<feature type="compositionally biased region" description="Low complexity" evidence="5">
    <location>
        <begin position="220"/>
        <end position="234"/>
    </location>
</feature>
<feature type="region of interest" description="Disordered" evidence="5">
    <location>
        <begin position="289"/>
        <end position="388"/>
    </location>
</feature>
<feature type="chain" id="PRO_5007800916" evidence="7">
    <location>
        <begin position="20"/>
        <end position="388"/>
    </location>
</feature>
<dbReference type="EMBL" id="LHQR01000013">
    <property type="protein sequence ID" value="KXG54354.1"/>
    <property type="molecule type" value="Genomic_DNA"/>
</dbReference>
<accession>A0A135LZG0</accession>
<proteinExistence type="predicted"/>
<dbReference type="GeneID" id="63710512"/>
<protein>
    <submittedName>
        <fullName evidence="8">Uncharacterized protein</fullName>
    </submittedName>
</protein>
<feature type="compositionally biased region" description="Low complexity" evidence="5">
    <location>
        <begin position="308"/>
        <end position="317"/>
    </location>
</feature>
<feature type="compositionally biased region" description="Basic and acidic residues" evidence="5">
    <location>
        <begin position="353"/>
        <end position="362"/>
    </location>
</feature>
<dbReference type="GO" id="GO:0016020">
    <property type="term" value="C:membrane"/>
    <property type="evidence" value="ECO:0007669"/>
    <property type="project" value="UniProtKB-SubCell"/>
</dbReference>
<feature type="compositionally biased region" description="Polar residues" evidence="5">
    <location>
        <begin position="208"/>
        <end position="219"/>
    </location>
</feature>
<feature type="transmembrane region" description="Helical" evidence="6">
    <location>
        <begin position="260"/>
        <end position="283"/>
    </location>
</feature>
<evidence type="ECO:0000256" key="3">
    <source>
        <dbReference type="ARBA" id="ARBA00022989"/>
    </source>
</evidence>
<evidence type="ECO:0000313" key="9">
    <source>
        <dbReference type="Proteomes" id="UP000070168"/>
    </source>
</evidence>
<feature type="region of interest" description="Disordered" evidence="5">
    <location>
        <begin position="208"/>
        <end position="256"/>
    </location>
</feature>
<keyword evidence="2 6" id="KW-0812">Transmembrane</keyword>
<dbReference type="RefSeq" id="XP_040652889.1">
    <property type="nucleotide sequence ID" value="XM_040795212.1"/>
</dbReference>
<evidence type="ECO:0000256" key="2">
    <source>
        <dbReference type="ARBA" id="ARBA00022692"/>
    </source>
</evidence>
<reference evidence="8 9" key="1">
    <citation type="journal article" date="2016" name="BMC Genomics">
        <title>Genome sequencing and secondary metabolism of the postharvest pathogen Penicillium griseofulvum.</title>
        <authorList>
            <person name="Banani H."/>
            <person name="Marcet-Houben M."/>
            <person name="Ballester A.R."/>
            <person name="Abbruscato P."/>
            <person name="Gonzalez-Candelas L."/>
            <person name="Gabaldon T."/>
            <person name="Spadaro D."/>
        </authorList>
    </citation>
    <scope>NUCLEOTIDE SEQUENCE [LARGE SCALE GENOMIC DNA]</scope>
    <source>
        <strain evidence="8 9">PG3</strain>
    </source>
</reference>
<evidence type="ECO:0000256" key="4">
    <source>
        <dbReference type="ARBA" id="ARBA00023136"/>
    </source>
</evidence>
<comment type="subcellular location">
    <subcellularLocation>
        <location evidence="1">Membrane</location>
        <topology evidence="1">Single-pass membrane protein</topology>
    </subcellularLocation>
</comment>
<feature type="signal peptide" evidence="7">
    <location>
        <begin position="1"/>
        <end position="19"/>
    </location>
</feature>
<name>A0A135LZG0_PENPA</name>
<sequence length="388" mass="40598">MFLCAVGLLALSLLQLVHGINFWGPAPTPTPTLPDAPRPDAPEPTSGADIRQWGIMRRDDDLVTSSYQADNVCGWVDANLGTASRVTCSPGLTCAHHASNSNWPGMIGCCQKLNCGFDKTCYGDAEASKLGKTSDYFTKLCTILGAAECITYNYGDLNARHYACGRTSTIKDMYTFAIGAASSGAATVQYDHSLSTVGDAVVSSYVSRFSSPPHSQSGDPTTTSNSASSSSEPSIAPPTPEPSSPPLETATPNSSTPAGAIAGGVVGGVAGGAAIALAGVFIYRRRKRRNQRNQPEVGNGSEYGSGGPQSMSGSQPSYLTVGMQSPSEMESRPSSYQIPPPQHTASTNMAHEMQGDTHHVVEADSNYASHSKDNAAELPAESRDIARP</sequence>
<gene>
    <name evidence="8" type="ORF">PGRI_074980</name>
</gene>
<dbReference type="GO" id="GO:0071944">
    <property type="term" value="C:cell periphery"/>
    <property type="evidence" value="ECO:0007669"/>
    <property type="project" value="UniProtKB-ARBA"/>
</dbReference>
<feature type="compositionally biased region" description="Basic and acidic residues" evidence="5">
    <location>
        <begin position="370"/>
        <end position="388"/>
    </location>
</feature>
<feature type="compositionally biased region" description="Polar residues" evidence="5">
    <location>
        <begin position="322"/>
        <end position="349"/>
    </location>
</feature>
<keyword evidence="9" id="KW-1185">Reference proteome</keyword>
<dbReference type="STRING" id="5078.A0A135LZG0"/>
<feature type="region of interest" description="Disordered" evidence="5">
    <location>
        <begin position="29"/>
        <end position="48"/>
    </location>
</feature>
<dbReference type="InterPro" id="IPR051694">
    <property type="entry name" value="Immunoregulatory_rcpt-like"/>
</dbReference>
<dbReference type="OrthoDB" id="5347452at2759"/>
<dbReference type="PANTHER" id="PTHR15549">
    <property type="entry name" value="PAIRED IMMUNOGLOBULIN-LIKE TYPE 2 RECEPTOR"/>
    <property type="match status" value="1"/>
</dbReference>
<evidence type="ECO:0000256" key="1">
    <source>
        <dbReference type="ARBA" id="ARBA00004167"/>
    </source>
</evidence>
<evidence type="ECO:0000256" key="6">
    <source>
        <dbReference type="SAM" id="Phobius"/>
    </source>
</evidence>
<keyword evidence="7" id="KW-0732">Signal</keyword>
<feature type="compositionally biased region" description="Pro residues" evidence="5">
    <location>
        <begin position="235"/>
        <end position="245"/>
    </location>
</feature>
<evidence type="ECO:0000256" key="5">
    <source>
        <dbReference type="SAM" id="MobiDB-lite"/>
    </source>
</evidence>
<dbReference type="OMA" id="TECYTIY"/>
<keyword evidence="3 6" id="KW-1133">Transmembrane helix</keyword>
<dbReference type="AlphaFoldDB" id="A0A135LZG0"/>
<evidence type="ECO:0000313" key="8">
    <source>
        <dbReference type="EMBL" id="KXG54354.1"/>
    </source>
</evidence>
<evidence type="ECO:0000256" key="7">
    <source>
        <dbReference type="SAM" id="SignalP"/>
    </source>
</evidence>
<dbReference type="Proteomes" id="UP000070168">
    <property type="component" value="Unassembled WGS sequence"/>
</dbReference>
<organism evidence="8 9">
    <name type="scientific">Penicillium patulum</name>
    <name type="common">Penicillium griseofulvum</name>
    <dbReference type="NCBI Taxonomy" id="5078"/>
    <lineage>
        <taxon>Eukaryota</taxon>
        <taxon>Fungi</taxon>
        <taxon>Dikarya</taxon>
        <taxon>Ascomycota</taxon>
        <taxon>Pezizomycotina</taxon>
        <taxon>Eurotiomycetes</taxon>
        <taxon>Eurotiomycetidae</taxon>
        <taxon>Eurotiales</taxon>
        <taxon>Aspergillaceae</taxon>
        <taxon>Penicillium</taxon>
    </lineage>
</organism>
<keyword evidence="4 6" id="KW-0472">Membrane</keyword>